<name>A0A9P9YNJ4_9MUSC</name>
<dbReference type="Proteomes" id="UP001059596">
    <property type="component" value="Unassembled WGS sequence"/>
</dbReference>
<keyword evidence="3" id="KW-1185">Reference proteome</keyword>
<dbReference type="EMBL" id="JAMKOV010000005">
    <property type="protein sequence ID" value="KAI8040182.1"/>
    <property type="molecule type" value="Genomic_DNA"/>
</dbReference>
<feature type="chain" id="PRO_5040497220" evidence="1">
    <location>
        <begin position="21"/>
        <end position="99"/>
    </location>
</feature>
<organism evidence="2 3">
    <name type="scientific">Drosophila gunungcola</name>
    <name type="common">fruit fly</name>
    <dbReference type="NCBI Taxonomy" id="103775"/>
    <lineage>
        <taxon>Eukaryota</taxon>
        <taxon>Metazoa</taxon>
        <taxon>Ecdysozoa</taxon>
        <taxon>Arthropoda</taxon>
        <taxon>Hexapoda</taxon>
        <taxon>Insecta</taxon>
        <taxon>Pterygota</taxon>
        <taxon>Neoptera</taxon>
        <taxon>Endopterygota</taxon>
        <taxon>Diptera</taxon>
        <taxon>Brachycera</taxon>
        <taxon>Muscomorpha</taxon>
        <taxon>Ephydroidea</taxon>
        <taxon>Drosophilidae</taxon>
        <taxon>Drosophila</taxon>
        <taxon>Sophophora</taxon>
    </lineage>
</organism>
<proteinExistence type="predicted"/>
<sequence>MKLTVLFIVLQLFFLLAIRANDLSQDQQDMAASMQALQRHLAHPWNTPCIRNCLEEKNILGDRPSECQQVEQQFDCTLHCIFQVEPLNLSMNTHRFVNH</sequence>
<reference evidence="2" key="1">
    <citation type="journal article" date="2023" name="Genome Biol. Evol.">
        <title>Long-read-based Genome Assembly of Drosophila gunungcola Reveals Fewer Chemosensory Genes in Flower-breeding Species.</title>
        <authorList>
            <person name="Negi A."/>
            <person name="Liao B.Y."/>
            <person name="Yeh S.D."/>
        </authorList>
    </citation>
    <scope>NUCLEOTIDE SEQUENCE</scope>
    <source>
        <strain evidence="2">Sukarami</strain>
    </source>
</reference>
<dbReference type="AlphaFoldDB" id="A0A9P9YNJ4"/>
<comment type="caution">
    <text evidence="2">The sequence shown here is derived from an EMBL/GenBank/DDBJ whole genome shotgun (WGS) entry which is preliminary data.</text>
</comment>
<protein>
    <submittedName>
        <fullName evidence="2">Uncharacterized protein</fullName>
    </submittedName>
</protein>
<gene>
    <name evidence="2" type="ORF">M5D96_007613</name>
</gene>
<keyword evidence="1" id="KW-0732">Signal</keyword>
<evidence type="ECO:0000313" key="3">
    <source>
        <dbReference type="Proteomes" id="UP001059596"/>
    </source>
</evidence>
<accession>A0A9P9YNJ4</accession>
<evidence type="ECO:0000313" key="2">
    <source>
        <dbReference type="EMBL" id="KAI8040182.1"/>
    </source>
</evidence>
<evidence type="ECO:0000256" key="1">
    <source>
        <dbReference type="SAM" id="SignalP"/>
    </source>
</evidence>
<feature type="signal peptide" evidence="1">
    <location>
        <begin position="1"/>
        <end position="20"/>
    </location>
</feature>